<dbReference type="Proteomes" id="UP000774326">
    <property type="component" value="Unassembled WGS sequence"/>
</dbReference>
<gene>
    <name evidence="2" type="ORF">WICPIJ_008502</name>
</gene>
<keyword evidence="1" id="KW-0472">Membrane</keyword>
<evidence type="ECO:0000256" key="1">
    <source>
        <dbReference type="SAM" id="Phobius"/>
    </source>
</evidence>
<name>A0A9P8PYD1_WICPI</name>
<accession>A0A9P8PYD1</accession>
<evidence type="ECO:0000313" key="3">
    <source>
        <dbReference type="Proteomes" id="UP000774326"/>
    </source>
</evidence>
<evidence type="ECO:0000313" key="2">
    <source>
        <dbReference type="EMBL" id="KAH3679815.1"/>
    </source>
</evidence>
<proteinExistence type="predicted"/>
<protein>
    <submittedName>
        <fullName evidence="2">Uncharacterized protein</fullName>
    </submittedName>
</protein>
<keyword evidence="3" id="KW-1185">Reference proteome</keyword>
<organism evidence="2 3">
    <name type="scientific">Wickerhamomyces pijperi</name>
    <name type="common">Yeast</name>
    <name type="synonym">Pichia pijperi</name>
    <dbReference type="NCBI Taxonomy" id="599730"/>
    <lineage>
        <taxon>Eukaryota</taxon>
        <taxon>Fungi</taxon>
        <taxon>Dikarya</taxon>
        <taxon>Ascomycota</taxon>
        <taxon>Saccharomycotina</taxon>
        <taxon>Saccharomycetes</taxon>
        <taxon>Phaffomycetales</taxon>
        <taxon>Wickerhamomycetaceae</taxon>
        <taxon>Wickerhamomyces</taxon>
    </lineage>
</organism>
<dbReference type="AlphaFoldDB" id="A0A9P8PYD1"/>
<comment type="caution">
    <text evidence="2">The sequence shown here is derived from an EMBL/GenBank/DDBJ whole genome shotgun (WGS) entry which is preliminary data.</text>
</comment>
<reference evidence="2" key="1">
    <citation type="journal article" date="2021" name="Open Biol.">
        <title>Shared evolutionary footprints suggest mitochondrial oxidative damage underlies multiple complex I losses in fungi.</title>
        <authorList>
            <person name="Schikora-Tamarit M.A."/>
            <person name="Marcet-Houben M."/>
            <person name="Nosek J."/>
            <person name="Gabaldon T."/>
        </authorList>
    </citation>
    <scope>NUCLEOTIDE SEQUENCE</scope>
    <source>
        <strain evidence="2">CBS2887</strain>
    </source>
</reference>
<keyword evidence="1" id="KW-1133">Transmembrane helix</keyword>
<keyword evidence="1" id="KW-0812">Transmembrane</keyword>
<reference evidence="2" key="2">
    <citation type="submission" date="2021-01" db="EMBL/GenBank/DDBJ databases">
        <authorList>
            <person name="Schikora-Tamarit M.A."/>
        </authorList>
    </citation>
    <scope>NUCLEOTIDE SEQUENCE</scope>
    <source>
        <strain evidence="2">CBS2887</strain>
    </source>
</reference>
<feature type="transmembrane region" description="Helical" evidence="1">
    <location>
        <begin position="20"/>
        <end position="49"/>
    </location>
</feature>
<dbReference type="EMBL" id="JAEUBG010004843">
    <property type="protein sequence ID" value="KAH3679815.1"/>
    <property type="molecule type" value="Genomic_DNA"/>
</dbReference>
<sequence>MESLMIELTSIDFPETLNTASLIISLIGLSLTSALILNPLPIVIILFCASTGNDHTTPHFKSFFASACVSTSDILRPKSWKNFKSTTFSDSWNSHCL</sequence>